<proteinExistence type="predicted"/>
<reference evidence="2" key="1">
    <citation type="submission" date="2016-11" db="UniProtKB">
        <authorList>
            <consortium name="WormBaseParasite"/>
        </authorList>
    </citation>
    <scope>IDENTIFICATION</scope>
</reference>
<evidence type="ECO:0000313" key="2">
    <source>
        <dbReference type="WBParaSite" id="Hba_17080"/>
    </source>
</evidence>
<name>A0A1I7XHW2_HETBA</name>
<protein>
    <submittedName>
        <fullName evidence="2">Bacteriophage protein</fullName>
    </submittedName>
</protein>
<dbReference type="WBParaSite" id="Hba_17080">
    <property type="protein sequence ID" value="Hba_17080"/>
    <property type="gene ID" value="Hba_17080"/>
</dbReference>
<accession>A0A1I7XHW2</accession>
<dbReference type="AlphaFoldDB" id="A0A1I7XHW2"/>
<keyword evidence="1" id="KW-1185">Reference proteome</keyword>
<organism evidence="1 2">
    <name type="scientific">Heterorhabditis bacteriophora</name>
    <name type="common">Entomopathogenic nematode worm</name>
    <dbReference type="NCBI Taxonomy" id="37862"/>
    <lineage>
        <taxon>Eukaryota</taxon>
        <taxon>Metazoa</taxon>
        <taxon>Ecdysozoa</taxon>
        <taxon>Nematoda</taxon>
        <taxon>Chromadorea</taxon>
        <taxon>Rhabditida</taxon>
        <taxon>Rhabditina</taxon>
        <taxon>Rhabditomorpha</taxon>
        <taxon>Strongyloidea</taxon>
        <taxon>Heterorhabditidae</taxon>
        <taxon>Heterorhabditis</taxon>
    </lineage>
</organism>
<dbReference type="Proteomes" id="UP000095283">
    <property type="component" value="Unplaced"/>
</dbReference>
<sequence>MNRPLEALDYYRQTRQLLASSCKVDVKYVPAEKDYYLQQPVLVPGWRMLQLQLQMVTATWTY</sequence>
<evidence type="ECO:0000313" key="1">
    <source>
        <dbReference type="Proteomes" id="UP000095283"/>
    </source>
</evidence>